<dbReference type="Gene3D" id="1.10.1740.10">
    <property type="match status" value="1"/>
</dbReference>
<proteinExistence type="inferred from homology"/>
<dbReference type="PANTHER" id="PTHR43133:SF8">
    <property type="entry name" value="RNA POLYMERASE SIGMA FACTOR HI_1459-RELATED"/>
    <property type="match status" value="1"/>
</dbReference>
<evidence type="ECO:0000256" key="1">
    <source>
        <dbReference type="ARBA" id="ARBA00010641"/>
    </source>
</evidence>
<dbReference type="InterPro" id="IPR039425">
    <property type="entry name" value="RNA_pol_sigma-70-like"/>
</dbReference>
<comment type="similarity">
    <text evidence="1">Belongs to the sigma-70 factor family. ECF subfamily.</text>
</comment>
<evidence type="ECO:0000313" key="8">
    <source>
        <dbReference type="Proteomes" id="UP001198495"/>
    </source>
</evidence>
<dbReference type="SUPFAM" id="SSF88659">
    <property type="entry name" value="Sigma3 and sigma4 domains of RNA polymerase sigma factors"/>
    <property type="match status" value="1"/>
</dbReference>
<feature type="compositionally biased region" description="Acidic residues" evidence="6">
    <location>
        <begin position="372"/>
        <end position="388"/>
    </location>
</feature>
<evidence type="ECO:0000256" key="6">
    <source>
        <dbReference type="SAM" id="MobiDB-lite"/>
    </source>
</evidence>
<dbReference type="RefSeq" id="WP_118374341.1">
    <property type="nucleotide sequence ID" value="NZ_JAJEQT010000003.1"/>
</dbReference>
<dbReference type="PANTHER" id="PTHR43133">
    <property type="entry name" value="RNA POLYMERASE ECF-TYPE SIGMA FACTO"/>
    <property type="match status" value="1"/>
</dbReference>
<organism evidence="7 8">
    <name type="scientific">Coprococcus hominis</name>
    <name type="common">ex Arizal et al. 2022</name>
    <dbReference type="NCBI Taxonomy" id="2881262"/>
    <lineage>
        <taxon>Bacteria</taxon>
        <taxon>Bacillati</taxon>
        <taxon>Bacillota</taxon>
        <taxon>Clostridia</taxon>
        <taxon>Lachnospirales</taxon>
        <taxon>Lachnospiraceae</taxon>
        <taxon>Coprococcus</taxon>
    </lineage>
</organism>
<dbReference type="InterPro" id="IPR013324">
    <property type="entry name" value="RNA_pol_sigma_r3/r4-like"/>
</dbReference>
<keyword evidence="3" id="KW-0731">Sigma factor</keyword>
<evidence type="ECO:0000256" key="3">
    <source>
        <dbReference type="ARBA" id="ARBA00023082"/>
    </source>
</evidence>
<comment type="caution">
    <text evidence="7">The sequence shown here is derived from an EMBL/GenBank/DDBJ whole genome shotgun (WGS) entry which is preliminary data.</text>
</comment>
<reference evidence="7 8" key="1">
    <citation type="submission" date="2021-10" db="EMBL/GenBank/DDBJ databases">
        <title>Anaerobic single-cell dispensing facilitates the cultivation of human gut bacteria.</title>
        <authorList>
            <person name="Afrizal A."/>
        </authorList>
    </citation>
    <scope>NUCLEOTIDE SEQUENCE [LARGE SCALE GENOMIC DNA]</scope>
    <source>
        <strain evidence="7 8">CLA-AA-H212</strain>
    </source>
</reference>
<keyword evidence="5" id="KW-0804">Transcription</keyword>
<dbReference type="SUPFAM" id="SSF88946">
    <property type="entry name" value="Sigma2 domain of RNA polymerase sigma factors"/>
    <property type="match status" value="1"/>
</dbReference>
<dbReference type="Proteomes" id="UP001198495">
    <property type="component" value="Unassembled WGS sequence"/>
</dbReference>
<evidence type="ECO:0000313" key="7">
    <source>
        <dbReference type="EMBL" id="MCC2218657.1"/>
    </source>
</evidence>
<name>A0ABS8FND0_9FIRM</name>
<accession>A0ABS8FND0</accession>
<evidence type="ECO:0000256" key="5">
    <source>
        <dbReference type="ARBA" id="ARBA00023163"/>
    </source>
</evidence>
<sequence>MEPIITEQIEKFQSGDFSGYESFYYATSQTVYTMLHTIIPDENTAAELMPKVYEKIYANVQTLPQTEAFYAWSAKLANEEALEYLKGNAVSIGNSDMQPDTDSVNAQTMESADSSSDMPFYDYAAEDEALAITEDLSEDRVFTEHVQAVIEALSPMEKVVFQSYYYFGESVPAIVEKTGCTTRAVKHTIGQTRTALLSAITAYGQAPAYAVQQEKSHKFGLKDTPWMYILFQNYIGKVTGIAHVGITGSAVGAIAMVGQAGGVAGTSAVIGQAGGIAGTTAGQAGSAASAAVTGQAGGATGAAAKASAHGIAKFLGTVGGKVAVGVVGVAAVVGIGLGIHHASSEPERHIVAIEEEDGNGALMWEDGPAPEVETEQTEEETMPENEDEQQVKSQLEVMLEQARTGMEDYATTGKSEYSDYYTITTYSKENSFYALEDIDEDGEDELLFGCWNSEKRMVEIRDICNWEYHPEARYGNCYYSEGNVMSVHASDDQNYDLVYYDSSLEDDYSCTCLLELRGRDGVIRYYELGYGAQPDYFSGPIEVTYDTFLQQLDDDYQSLQYTEIDESTWAGQEEAHSYKKLSWKPMFEDETILNDDPSIPDADGKF</sequence>
<keyword evidence="2" id="KW-0805">Transcription regulation</keyword>
<evidence type="ECO:0000256" key="2">
    <source>
        <dbReference type="ARBA" id="ARBA00023015"/>
    </source>
</evidence>
<dbReference type="InterPro" id="IPR013325">
    <property type="entry name" value="RNA_pol_sigma_r2"/>
</dbReference>
<gene>
    <name evidence="7" type="ORF">LKD28_06355</name>
</gene>
<dbReference type="Gene3D" id="1.10.10.10">
    <property type="entry name" value="Winged helix-like DNA-binding domain superfamily/Winged helix DNA-binding domain"/>
    <property type="match status" value="1"/>
</dbReference>
<feature type="region of interest" description="Disordered" evidence="6">
    <location>
        <begin position="370"/>
        <end position="390"/>
    </location>
</feature>
<dbReference type="InterPro" id="IPR036388">
    <property type="entry name" value="WH-like_DNA-bd_sf"/>
</dbReference>
<keyword evidence="8" id="KW-1185">Reference proteome</keyword>
<dbReference type="EMBL" id="JAJEQT010000003">
    <property type="protein sequence ID" value="MCC2218657.1"/>
    <property type="molecule type" value="Genomic_DNA"/>
</dbReference>
<protein>
    <submittedName>
        <fullName evidence="7">Sigma-70 family RNA polymerase sigma factor</fullName>
    </submittedName>
</protein>
<keyword evidence="4" id="KW-0238">DNA-binding</keyword>
<evidence type="ECO:0000256" key="4">
    <source>
        <dbReference type="ARBA" id="ARBA00023125"/>
    </source>
</evidence>